<proteinExistence type="predicted"/>
<name>A0A382TXK8_9ZZZZ</name>
<accession>A0A382TXK8</accession>
<gene>
    <name evidence="1" type="ORF">METZ01_LOCUS379022</name>
</gene>
<protein>
    <recommendedName>
        <fullName evidence="2">Secretion system C-terminal sorting domain-containing protein</fullName>
    </recommendedName>
</protein>
<dbReference type="AlphaFoldDB" id="A0A382TXK8"/>
<organism evidence="1">
    <name type="scientific">marine metagenome</name>
    <dbReference type="NCBI Taxonomy" id="408172"/>
    <lineage>
        <taxon>unclassified sequences</taxon>
        <taxon>metagenomes</taxon>
        <taxon>ecological metagenomes</taxon>
    </lineage>
</organism>
<reference evidence="1" key="1">
    <citation type="submission" date="2018-05" db="EMBL/GenBank/DDBJ databases">
        <authorList>
            <person name="Lanie J.A."/>
            <person name="Ng W.-L."/>
            <person name="Kazmierczak K.M."/>
            <person name="Andrzejewski T.M."/>
            <person name="Davidsen T.M."/>
            <person name="Wayne K.J."/>
            <person name="Tettelin H."/>
            <person name="Glass J.I."/>
            <person name="Rusch D."/>
            <person name="Podicherti R."/>
            <person name="Tsui H.-C.T."/>
            <person name="Winkler M.E."/>
        </authorList>
    </citation>
    <scope>NUCLEOTIDE SEQUENCE</scope>
</reference>
<evidence type="ECO:0000313" key="1">
    <source>
        <dbReference type="EMBL" id="SVD26168.1"/>
    </source>
</evidence>
<feature type="non-terminal residue" evidence="1">
    <location>
        <position position="298"/>
    </location>
</feature>
<dbReference type="EMBL" id="UINC01139554">
    <property type="protein sequence ID" value="SVD26168.1"/>
    <property type="molecule type" value="Genomic_DNA"/>
</dbReference>
<evidence type="ECO:0008006" key="2">
    <source>
        <dbReference type="Google" id="ProtNLM"/>
    </source>
</evidence>
<dbReference type="Gene3D" id="2.60.40.4070">
    <property type="match status" value="1"/>
</dbReference>
<sequence length="298" mass="33019">EEEPIDPPISYSIDAFPTNPSIIYNLDMGPNLISYVGPDGAEIGEALPDDIEEHITGIISAGVATLQNGDGEWMGSLQNWNVLKGYWISSDIDNLEFSFASDGLVRKHYTEKKLNPNQNLPDEFRYEQSTQQSFYFFDAVLVDGLDIYPGEWILATNNGEVVGARQWNGEVIDVPVMGKDGNSKSSAYCVEGDIPEFKLYRSSTGELIDLTGEIPSWTNNTISFVGTLENVVEIPDAFRLGNPYPNPFNPTTSITFDVASECELKLSIFDIQGRLIEELVSGVVQAGYHEIQWNAKSQ</sequence>
<feature type="non-terminal residue" evidence="1">
    <location>
        <position position="1"/>
    </location>
</feature>